<evidence type="ECO:0000313" key="2">
    <source>
        <dbReference type="Proteomes" id="UP000321201"/>
    </source>
</evidence>
<organism evidence="1 2">
    <name type="scientific">Pelomicrobium methylotrophicum</name>
    <dbReference type="NCBI Taxonomy" id="2602750"/>
    <lineage>
        <taxon>Bacteria</taxon>
        <taxon>Pseudomonadati</taxon>
        <taxon>Pseudomonadota</taxon>
        <taxon>Hydrogenophilia</taxon>
        <taxon>Hydrogenophilia incertae sedis</taxon>
        <taxon>Pelomicrobium</taxon>
    </lineage>
</organism>
<gene>
    <name evidence="1" type="ORF">FR698_11720</name>
</gene>
<dbReference type="InParanoid" id="A0A5C7EVA3"/>
<sequence>MRLEFRTDRRGGWKRQVFIRDEEALREIRRVHRIRERHGYSLVRAYPEGWCLPWRGRGF</sequence>
<dbReference type="EMBL" id="VPFL01000016">
    <property type="protein sequence ID" value="TXF11176.1"/>
    <property type="molecule type" value="Genomic_DNA"/>
</dbReference>
<proteinExistence type="predicted"/>
<dbReference type="AlphaFoldDB" id="A0A5C7EVA3"/>
<dbReference type="RefSeq" id="WP_147800387.1">
    <property type="nucleotide sequence ID" value="NZ_VPFL01000016.1"/>
</dbReference>
<comment type="caution">
    <text evidence="1">The sequence shown here is derived from an EMBL/GenBank/DDBJ whole genome shotgun (WGS) entry which is preliminary data.</text>
</comment>
<reference evidence="1 2" key="1">
    <citation type="submission" date="2019-08" db="EMBL/GenBank/DDBJ databases">
        <title>Pelomicrobium methylotrophicum gen. nov., sp. nov. a moderately thermophilic, facultatively anaerobic, lithoautotrophic and methylotrophic bacterium isolated from a terrestrial mud volcano.</title>
        <authorList>
            <person name="Slobodkina G.B."/>
            <person name="Merkel A.Y."/>
            <person name="Slobodkin A.I."/>
        </authorList>
    </citation>
    <scope>NUCLEOTIDE SEQUENCE [LARGE SCALE GENOMIC DNA]</scope>
    <source>
        <strain evidence="1 2">SM250</strain>
    </source>
</reference>
<evidence type="ECO:0000313" key="1">
    <source>
        <dbReference type="EMBL" id="TXF11176.1"/>
    </source>
</evidence>
<protein>
    <submittedName>
        <fullName evidence="1">Uncharacterized protein</fullName>
    </submittedName>
</protein>
<name>A0A5C7EVA3_9PROT</name>
<accession>A0A5C7EVA3</accession>
<dbReference type="Proteomes" id="UP000321201">
    <property type="component" value="Unassembled WGS sequence"/>
</dbReference>
<keyword evidence="2" id="KW-1185">Reference proteome</keyword>